<protein>
    <recommendedName>
        <fullName evidence="3">Transposase (putative) YhgA-like domain-containing protein</fullName>
    </recommendedName>
</protein>
<evidence type="ECO:0000313" key="2">
    <source>
        <dbReference type="Proteomes" id="UP001501710"/>
    </source>
</evidence>
<dbReference type="Proteomes" id="UP001501710">
    <property type="component" value="Unassembled WGS sequence"/>
</dbReference>
<keyword evidence="2" id="KW-1185">Reference proteome</keyword>
<evidence type="ECO:0008006" key="3">
    <source>
        <dbReference type="Google" id="ProtNLM"/>
    </source>
</evidence>
<dbReference type="PANTHER" id="PTHR34613">
    <property type="entry name" value="SLL0800 PROTEIN"/>
    <property type="match status" value="1"/>
</dbReference>
<comment type="caution">
    <text evidence="1">The sequence shown here is derived from an EMBL/GenBank/DDBJ whole genome shotgun (WGS) entry which is preliminary data.</text>
</comment>
<sequence>MPTTAHELPLEMVRNQPQLAPTILRTVFGMNLPSDDRATSASEAVGDVKPTELRCDATILLDGPSGPTWGIIVESQMRFDKKKAFSWPAYLSMLRQRHKCPVTLLVFCPTETIAHACATPIEMGHPEWVLKPLTFHPGMLPPVTDTDQAVQIPELAVLSTPAHSDGPHSKAVLTSVATVIERLEDNRGALYHDYLMTHLSENARKLLEDIVKTAGYQWQSDFAKSHRAEGREEGRVEGEAKMLLLMMENRGIAVPNDIRERVMSCADTAQLERWAKRAAVIDDARDLLD</sequence>
<proteinExistence type="predicted"/>
<evidence type="ECO:0000313" key="1">
    <source>
        <dbReference type="EMBL" id="GAA4232631.1"/>
    </source>
</evidence>
<gene>
    <name evidence="1" type="ORF">GCM10022254_33060</name>
</gene>
<organism evidence="1 2">
    <name type="scientific">Actinomadura meridiana</name>
    <dbReference type="NCBI Taxonomy" id="559626"/>
    <lineage>
        <taxon>Bacteria</taxon>
        <taxon>Bacillati</taxon>
        <taxon>Actinomycetota</taxon>
        <taxon>Actinomycetes</taxon>
        <taxon>Streptosporangiales</taxon>
        <taxon>Thermomonosporaceae</taxon>
        <taxon>Actinomadura</taxon>
    </lineage>
</organism>
<name>A0ABP8C3N5_9ACTN</name>
<accession>A0ABP8C3N5</accession>
<dbReference type="RefSeq" id="WP_344897074.1">
    <property type="nucleotide sequence ID" value="NZ_BAABAS010000006.1"/>
</dbReference>
<dbReference type="PANTHER" id="PTHR34613:SF1">
    <property type="entry name" value="SLL6017 PROTEIN"/>
    <property type="match status" value="1"/>
</dbReference>
<reference evidence="2" key="1">
    <citation type="journal article" date="2019" name="Int. J. Syst. Evol. Microbiol.">
        <title>The Global Catalogue of Microorganisms (GCM) 10K type strain sequencing project: providing services to taxonomists for standard genome sequencing and annotation.</title>
        <authorList>
            <consortium name="The Broad Institute Genomics Platform"/>
            <consortium name="The Broad Institute Genome Sequencing Center for Infectious Disease"/>
            <person name="Wu L."/>
            <person name="Ma J."/>
        </authorList>
    </citation>
    <scope>NUCLEOTIDE SEQUENCE [LARGE SCALE GENOMIC DNA]</scope>
    <source>
        <strain evidence="2">JCM 17440</strain>
    </source>
</reference>
<dbReference type="EMBL" id="BAABAS010000006">
    <property type="protein sequence ID" value="GAA4232631.1"/>
    <property type="molecule type" value="Genomic_DNA"/>
</dbReference>